<dbReference type="Proteomes" id="UP000307440">
    <property type="component" value="Unassembled WGS sequence"/>
</dbReference>
<evidence type="ECO:0000313" key="3">
    <source>
        <dbReference type="EMBL" id="TFK23516.1"/>
    </source>
</evidence>
<accession>A0A5C3KST8</accession>
<dbReference type="Pfam" id="PF14622">
    <property type="entry name" value="Ribonucleas_3_3"/>
    <property type="match status" value="1"/>
</dbReference>
<sequence length="291" mass="32410">MSASRRCLQTCYRSLTRPQLASRKIANQRLLAVRSYGHAALQEQPLEAVQSTSGAARQYQEEGQRSYTRRHDDTRSSREERPPQYSQHLADHLNQLFSPLKFPPELAHRILTHGSHVGARQGHNAGLSFMGRRVLESYLFLFLNASANLKPSHDLDEIASHTLNTNVLGEFVGSKWGYGNVLQWKPAVSQRELEAQTDTDKAWKRIGFYKVQGDAVAATMGAVFSQHGAAVAHRLFHTRVLPRLLVPGGLPNAFHGEAVALFKRMGGKNANLLTGGELRPPHRSQKPSSDH</sequence>
<dbReference type="AlphaFoldDB" id="A0A5C3KST8"/>
<evidence type="ECO:0000313" key="4">
    <source>
        <dbReference type="Proteomes" id="UP000307440"/>
    </source>
</evidence>
<dbReference type="GO" id="GO:0005762">
    <property type="term" value="C:mitochondrial large ribosomal subunit"/>
    <property type="evidence" value="ECO:0007669"/>
    <property type="project" value="InterPro"/>
</dbReference>
<name>A0A5C3KST8_COPMA</name>
<dbReference type="Gene3D" id="1.10.1520.10">
    <property type="entry name" value="Ribonuclease III domain"/>
    <property type="match status" value="1"/>
</dbReference>
<dbReference type="STRING" id="230819.A0A5C3KST8"/>
<dbReference type="InterPro" id="IPR036389">
    <property type="entry name" value="RNase_III_sf"/>
</dbReference>
<dbReference type="InterPro" id="IPR040030">
    <property type="entry name" value="Ribosomal_mL57"/>
</dbReference>
<gene>
    <name evidence="3" type="ORF">FA15DRAFT_620706</name>
</gene>
<dbReference type="SUPFAM" id="SSF69065">
    <property type="entry name" value="RNase III domain-like"/>
    <property type="match status" value="1"/>
</dbReference>
<dbReference type="InterPro" id="IPR000999">
    <property type="entry name" value="RNase_III_dom"/>
</dbReference>
<feature type="domain" description="RNase III" evidence="2">
    <location>
        <begin position="104"/>
        <end position="243"/>
    </location>
</feature>
<dbReference type="PANTHER" id="PTHR28160:SF1">
    <property type="entry name" value="LARGE RIBOSOMAL SUBUNIT PROTEIN ML57"/>
    <property type="match status" value="1"/>
</dbReference>
<feature type="region of interest" description="Disordered" evidence="1">
    <location>
        <begin position="272"/>
        <end position="291"/>
    </location>
</feature>
<feature type="region of interest" description="Disordered" evidence="1">
    <location>
        <begin position="48"/>
        <end position="85"/>
    </location>
</feature>
<feature type="compositionally biased region" description="Basic and acidic residues" evidence="1">
    <location>
        <begin position="59"/>
        <end position="82"/>
    </location>
</feature>
<dbReference type="GO" id="GO:0003735">
    <property type="term" value="F:structural constituent of ribosome"/>
    <property type="evidence" value="ECO:0007669"/>
    <property type="project" value="InterPro"/>
</dbReference>
<protein>
    <recommendedName>
        <fullName evidence="2">RNase III domain-containing protein</fullName>
    </recommendedName>
</protein>
<keyword evidence="4" id="KW-1185">Reference proteome</keyword>
<dbReference type="OrthoDB" id="2281895at2759"/>
<evidence type="ECO:0000256" key="1">
    <source>
        <dbReference type="SAM" id="MobiDB-lite"/>
    </source>
</evidence>
<proteinExistence type="predicted"/>
<dbReference type="GO" id="GO:0006396">
    <property type="term" value="P:RNA processing"/>
    <property type="evidence" value="ECO:0007669"/>
    <property type="project" value="InterPro"/>
</dbReference>
<organism evidence="3 4">
    <name type="scientific">Coprinopsis marcescibilis</name>
    <name type="common">Agaric fungus</name>
    <name type="synonym">Psathyrella marcescibilis</name>
    <dbReference type="NCBI Taxonomy" id="230819"/>
    <lineage>
        <taxon>Eukaryota</taxon>
        <taxon>Fungi</taxon>
        <taxon>Dikarya</taxon>
        <taxon>Basidiomycota</taxon>
        <taxon>Agaricomycotina</taxon>
        <taxon>Agaricomycetes</taxon>
        <taxon>Agaricomycetidae</taxon>
        <taxon>Agaricales</taxon>
        <taxon>Agaricineae</taxon>
        <taxon>Psathyrellaceae</taxon>
        <taxon>Coprinopsis</taxon>
    </lineage>
</organism>
<dbReference type="PANTHER" id="PTHR28160">
    <property type="entry name" value="54S RIBOSOMAL PROTEIN L15, MITOCHONDRIAL"/>
    <property type="match status" value="1"/>
</dbReference>
<dbReference type="GO" id="GO:0004525">
    <property type="term" value="F:ribonuclease III activity"/>
    <property type="evidence" value="ECO:0007669"/>
    <property type="project" value="InterPro"/>
</dbReference>
<dbReference type="GO" id="GO:0032543">
    <property type="term" value="P:mitochondrial translation"/>
    <property type="evidence" value="ECO:0007669"/>
    <property type="project" value="InterPro"/>
</dbReference>
<reference evidence="3 4" key="1">
    <citation type="journal article" date="2019" name="Nat. Ecol. Evol.">
        <title>Megaphylogeny resolves global patterns of mushroom evolution.</title>
        <authorList>
            <person name="Varga T."/>
            <person name="Krizsan K."/>
            <person name="Foldi C."/>
            <person name="Dima B."/>
            <person name="Sanchez-Garcia M."/>
            <person name="Sanchez-Ramirez S."/>
            <person name="Szollosi G.J."/>
            <person name="Szarkandi J.G."/>
            <person name="Papp V."/>
            <person name="Albert L."/>
            <person name="Andreopoulos W."/>
            <person name="Angelini C."/>
            <person name="Antonin V."/>
            <person name="Barry K.W."/>
            <person name="Bougher N.L."/>
            <person name="Buchanan P."/>
            <person name="Buyck B."/>
            <person name="Bense V."/>
            <person name="Catcheside P."/>
            <person name="Chovatia M."/>
            <person name="Cooper J."/>
            <person name="Damon W."/>
            <person name="Desjardin D."/>
            <person name="Finy P."/>
            <person name="Geml J."/>
            <person name="Haridas S."/>
            <person name="Hughes K."/>
            <person name="Justo A."/>
            <person name="Karasinski D."/>
            <person name="Kautmanova I."/>
            <person name="Kiss B."/>
            <person name="Kocsube S."/>
            <person name="Kotiranta H."/>
            <person name="LaButti K.M."/>
            <person name="Lechner B.E."/>
            <person name="Liimatainen K."/>
            <person name="Lipzen A."/>
            <person name="Lukacs Z."/>
            <person name="Mihaltcheva S."/>
            <person name="Morgado L.N."/>
            <person name="Niskanen T."/>
            <person name="Noordeloos M.E."/>
            <person name="Ohm R.A."/>
            <person name="Ortiz-Santana B."/>
            <person name="Ovrebo C."/>
            <person name="Racz N."/>
            <person name="Riley R."/>
            <person name="Savchenko A."/>
            <person name="Shiryaev A."/>
            <person name="Soop K."/>
            <person name="Spirin V."/>
            <person name="Szebenyi C."/>
            <person name="Tomsovsky M."/>
            <person name="Tulloss R.E."/>
            <person name="Uehling J."/>
            <person name="Grigoriev I.V."/>
            <person name="Vagvolgyi C."/>
            <person name="Papp T."/>
            <person name="Martin F.M."/>
            <person name="Miettinen O."/>
            <person name="Hibbett D.S."/>
            <person name="Nagy L.G."/>
        </authorList>
    </citation>
    <scope>NUCLEOTIDE SEQUENCE [LARGE SCALE GENOMIC DNA]</scope>
    <source>
        <strain evidence="3 4">CBS 121175</strain>
    </source>
</reference>
<evidence type="ECO:0000259" key="2">
    <source>
        <dbReference type="Pfam" id="PF14622"/>
    </source>
</evidence>
<dbReference type="EMBL" id="ML210217">
    <property type="protein sequence ID" value="TFK23516.1"/>
    <property type="molecule type" value="Genomic_DNA"/>
</dbReference>